<comment type="caution">
    <text evidence="1">The sequence shown here is derived from an EMBL/GenBank/DDBJ whole genome shotgun (WGS) entry which is preliminary data.</text>
</comment>
<accession>F9VVB9</accession>
<protein>
    <recommendedName>
        <fullName evidence="3">Glycosyltransferase</fullName>
    </recommendedName>
</protein>
<evidence type="ECO:0008006" key="3">
    <source>
        <dbReference type="Google" id="ProtNLM"/>
    </source>
</evidence>
<dbReference type="STRING" id="1027371.GOALK_054_00020"/>
<name>F9VVB9_9ACTN</name>
<sequence length="197" mass="21517">MGAPEVNLWENVAQVEIFSDVEVPRKKRAVFAGNLSPHKVDFSLLEELLDSGIELVVAGPRGIDGSTELDGMRRVLDHPRCEYVGNLSIPELARVLPSCMVGLIPYQINDYTNGVFPMKVYEYLAAGLTVVTTPLPSLDQPINGLRIADANTFVDEVESALTGWDEYQSEASRKEAVGHSWTDRVRSANALIDGCAG</sequence>
<evidence type="ECO:0000313" key="1">
    <source>
        <dbReference type="EMBL" id="GAA12558.1"/>
    </source>
</evidence>
<dbReference type="Proteomes" id="UP000003558">
    <property type="component" value="Unassembled WGS sequence"/>
</dbReference>
<dbReference type="Pfam" id="PF13692">
    <property type="entry name" value="Glyco_trans_1_4"/>
    <property type="match status" value="1"/>
</dbReference>
<evidence type="ECO:0000313" key="2">
    <source>
        <dbReference type="Proteomes" id="UP000003558"/>
    </source>
</evidence>
<reference evidence="1 2" key="1">
    <citation type="submission" date="2011-05" db="EMBL/GenBank/DDBJ databases">
        <title>Whole genome shotgun sequence of Gordonia alkanivorans NBRC 16433.</title>
        <authorList>
            <person name="Hosoyama A."/>
            <person name="Nakamura S."/>
            <person name="Takarada H."/>
            <person name="Tsuchikane K."/>
            <person name="Yamazaki S."/>
            <person name="Fujita N."/>
        </authorList>
    </citation>
    <scope>NUCLEOTIDE SEQUENCE [LARGE SCALE GENOMIC DNA]</scope>
    <source>
        <strain evidence="1 2">NBRC 16433</strain>
    </source>
</reference>
<proteinExistence type="predicted"/>
<dbReference type="AlphaFoldDB" id="F9VVB9"/>
<dbReference type="eggNOG" id="COG0438">
    <property type="taxonomic scope" value="Bacteria"/>
</dbReference>
<dbReference type="SUPFAM" id="SSF53756">
    <property type="entry name" value="UDP-Glycosyltransferase/glycogen phosphorylase"/>
    <property type="match status" value="1"/>
</dbReference>
<gene>
    <name evidence="1" type="ORF">GOALK_054_00020</name>
</gene>
<organism evidence="1 2">
    <name type="scientific">Gordonia alkanivorans NBRC 16433</name>
    <dbReference type="NCBI Taxonomy" id="1027371"/>
    <lineage>
        <taxon>Bacteria</taxon>
        <taxon>Bacillati</taxon>
        <taxon>Actinomycetota</taxon>
        <taxon>Actinomycetes</taxon>
        <taxon>Mycobacteriales</taxon>
        <taxon>Gordoniaceae</taxon>
        <taxon>Gordonia</taxon>
    </lineage>
</organism>
<dbReference type="EMBL" id="BACI01000054">
    <property type="protein sequence ID" value="GAA12558.1"/>
    <property type="molecule type" value="Genomic_DNA"/>
</dbReference>
<dbReference type="Gene3D" id="3.40.50.2000">
    <property type="entry name" value="Glycogen Phosphorylase B"/>
    <property type="match status" value="1"/>
</dbReference>